<evidence type="ECO:0000313" key="4">
    <source>
        <dbReference type="EMBL" id="KAK7681448.1"/>
    </source>
</evidence>
<comment type="caution">
    <text evidence="4">The sequence shown here is derived from an EMBL/GenBank/DDBJ whole genome shotgun (WGS) entry which is preliminary data.</text>
</comment>
<dbReference type="Gene3D" id="1.10.630.10">
    <property type="entry name" value="Cytochrome P450"/>
    <property type="match status" value="1"/>
</dbReference>
<keyword evidence="3" id="KW-0503">Monooxygenase</keyword>
<comment type="similarity">
    <text evidence="3">Belongs to the cytochrome P450 family.</text>
</comment>
<evidence type="ECO:0000313" key="5">
    <source>
        <dbReference type="Proteomes" id="UP001385951"/>
    </source>
</evidence>
<keyword evidence="1 3" id="KW-0479">Metal-binding</keyword>
<dbReference type="GO" id="GO:0004497">
    <property type="term" value="F:monooxygenase activity"/>
    <property type="evidence" value="ECO:0007669"/>
    <property type="project" value="UniProtKB-KW"/>
</dbReference>
<dbReference type="Pfam" id="PF00067">
    <property type="entry name" value="p450"/>
    <property type="match status" value="1"/>
</dbReference>
<keyword evidence="3" id="KW-0560">Oxidoreductase</keyword>
<evidence type="ECO:0000256" key="3">
    <source>
        <dbReference type="RuleBase" id="RU000461"/>
    </source>
</evidence>
<dbReference type="InterPro" id="IPR001128">
    <property type="entry name" value="Cyt_P450"/>
</dbReference>
<sequence length="71" mass="7963">MTFNGGGRSCIGFKFSQLEMKVVLNLVLSKFKVTMAKQTKDVVWNMCGVRHPTMKGSIDPTFPVNLERIKA</sequence>
<dbReference type="Proteomes" id="UP001385951">
    <property type="component" value="Unassembled WGS sequence"/>
</dbReference>
<dbReference type="GO" id="GO:0020037">
    <property type="term" value="F:heme binding"/>
    <property type="evidence" value="ECO:0007669"/>
    <property type="project" value="InterPro"/>
</dbReference>
<organism evidence="4 5">
    <name type="scientific">Cerrena zonata</name>
    <dbReference type="NCBI Taxonomy" id="2478898"/>
    <lineage>
        <taxon>Eukaryota</taxon>
        <taxon>Fungi</taxon>
        <taxon>Dikarya</taxon>
        <taxon>Basidiomycota</taxon>
        <taxon>Agaricomycotina</taxon>
        <taxon>Agaricomycetes</taxon>
        <taxon>Polyporales</taxon>
        <taxon>Cerrenaceae</taxon>
        <taxon>Cerrena</taxon>
    </lineage>
</organism>
<evidence type="ECO:0008006" key="6">
    <source>
        <dbReference type="Google" id="ProtNLM"/>
    </source>
</evidence>
<keyword evidence="5" id="KW-1185">Reference proteome</keyword>
<keyword evidence="2 3" id="KW-0408">Iron</keyword>
<evidence type="ECO:0000256" key="2">
    <source>
        <dbReference type="ARBA" id="ARBA00023004"/>
    </source>
</evidence>
<proteinExistence type="inferred from homology"/>
<dbReference type="GO" id="GO:0016705">
    <property type="term" value="F:oxidoreductase activity, acting on paired donors, with incorporation or reduction of molecular oxygen"/>
    <property type="evidence" value="ECO:0007669"/>
    <property type="project" value="InterPro"/>
</dbReference>
<dbReference type="EMBL" id="JASBNA010000041">
    <property type="protein sequence ID" value="KAK7681448.1"/>
    <property type="molecule type" value="Genomic_DNA"/>
</dbReference>
<dbReference type="InterPro" id="IPR036396">
    <property type="entry name" value="Cyt_P450_sf"/>
</dbReference>
<dbReference type="AlphaFoldDB" id="A0AAW0FK26"/>
<dbReference type="PROSITE" id="PS00086">
    <property type="entry name" value="CYTOCHROME_P450"/>
    <property type="match status" value="1"/>
</dbReference>
<dbReference type="SUPFAM" id="SSF48264">
    <property type="entry name" value="Cytochrome P450"/>
    <property type="match status" value="1"/>
</dbReference>
<dbReference type="InterPro" id="IPR017972">
    <property type="entry name" value="Cyt_P450_CS"/>
</dbReference>
<reference evidence="4 5" key="1">
    <citation type="submission" date="2022-09" db="EMBL/GenBank/DDBJ databases">
        <authorList>
            <person name="Palmer J.M."/>
        </authorList>
    </citation>
    <scope>NUCLEOTIDE SEQUENCE [LARGE SCALE GENOMIC DNA]</scope>
    <source>
        <strain evidence="4 5">DSM 7382</strain>
    </source>
</reference>
<protein>
    <recommendedName>
        <fullName evidence="6">Cytochrome P450</fullName>
    </recommendedName>
</protein>
<evidence type="ECO:0000256" key="1">
    <source>
        <dbReference type="ARBA" id="ARBA00022723"/>
    </source>
</evidence>
<keyword evidence="3" id="KW-0349">Heme</keyword>
<name>A0AAW0FK26_9APHY</name>
<dbReference type="GO" id="GO:0005506">
    <property type="term" value="F:iron ion binding"/>
    <property type="evidence" value="ECO:0007669"/>
    <property type="project" value="InterPro"/>
</dbReference>
<accession>A0AAW0FK26</accession>
<gene>
    <name evidence="4" type="ORF">QCA50_015540</name>
</gene>